<reference evidence="3" key="1">
    <citation type="journal article" date="2019" name="Int. J. Syst. Evol. Microbiol.">
        <title>The Global Catalogue of Microorganisms (GCM) 10K type strain sequencing project: providing services to taxonomists for standard genome sequencing and annotation.</title>
        <authorList>
            <consortium name="The Broad Institute Genomics Platform"/>
            <consortium name="The Broad Institute Genome Sequencing Center for Infectious Disease"/>
            <person name="Wu L."/>
            <person name="Ma J."/>
        </authorList>
    </citation>
    <scope>NUCLEOTIDE SEQUENCE [LARGE SCALE GENOMIC DNA]</scope>
    <source>
        <strain evidence="3">JCM 15591</strain>
    </source>
</reference>
<protein>
    <recommendedName>
        <fullName evidence="4">NlpC/P60 domain-containing protein</fullName>
    </recommendedName>
</protein>
<evidence type="ECO:0008006" key="4">
    <source>
        <dbReference type="Google" id="ProtNLM"/>
    </source>
</evidence>
<evidence type="ECO:0000313" key="3">
    <source>
        <dbReference type="Proteomes" id="UP001501475"/>
    </source>
</evidence>
<proteinExistence type="predicted"/>
<evidence type="ECO:0000256" key="1">
    <source>
        <dbReference type="SAM" id="SignalP"/>
    </source>
</evidence>
<dbReference type="EMBL" id="BAAAPN010000018">
    <property type="protein sequence ID" value="GAA1749245.1"/>
    <property type="molecule type" value="Genomic_DNA"/>
</dbReference>
<sequence>MPFQPPAPTTRRAALLLPTLALAGAARPAWADDAERAIVTTGLQATARAAVWVKHDVPYSQSATFDGYRTDCSGYVSMAWGLARPGLNTRTLRRVGDFITKPELRRGDALLSPTTHVVLFDKWADAGRTSYWGYEESSSQGAVYRVIPYPYWPGYGQFKPFHKRGMSPTKTVLFEPLIQRSASRTVLSFLEGSVTKRSGDGCARS</sequence>
<feature type="chain" id="PRO_5047124036" description="NlpC/P60 domain-containing protein" evidence="1">
    <location>
        <begin position="32"/>
        <end position="205"/>
    </location>
</feature>
<name>A0ABP4W8Y9_9MICO</name>
<evidence type="ECO:0000313" key="2">
    <source>
        <dbReference type="EMBL" id="GAA1749245.1"/>
    </source>
</evidence>
<dbReference type="Proteomes" id="UP001501475">
    <property type="component" value="Unassembled WGS sequence"/>
</dbReference>
<dbReference type="Gene3D" id="3.90.1720.10">
    <property type="entry name" value="endopeptidase domain like (from Nostoc punctiforme)"/>
    <property type="match status" value="1"/>
</dbReference>
<keyword evidence="3" id="KW-1185">Reference proteome</keyword>
<organism evidence="2 3">
    <name type="scientific">Nostocoides vanveenii</name>
    <dbReference type="NCBI Taxonomy" id="330835"/>
    <lineage>
        <taxon>Bacteria</taxon>
        <taxon>Bacillati</taxon>
        <taxon>Actinomycetota</taxon>
        <taxon>Actinomycetes</taxon>
        <taxon>Micrococcales</taxon>
        <taxon>Intrasporangiaceae</taxon>
        <taxon>Nostocoides</taxon>
    </lineage>
</organism>
<accession>A0ABP4W8Y9</accession>
<feature type="signal peptide" evidence="1">
    <location>
        <begin position="1"/>
        <end position="31"/>
    </location>
</feature>
<gene>
    <name evidence="2" type="ORF">GCM10009810_07130</name>
</gene>
<keyword evidence="1" id="KW-0732">Signal</keyword>
<comment type="caution">
    <text evidence="2">The sequence shown here is derived from an EMBL/GenBank/DDBJ whole genome shotgun (WGS) entry which is preliminary data.</text>
</comment>